<dbReference type="EMBL" id="MHLO01000010">
    <property type="protein sequence ID" value="OGZ13008.1"/>
    <property type="molecule type" value="Genomic_DNA"/>
</dbReference>
<dbReference type="Proteomes" id="UP000178636">
    <property type="component" value="Unassembled WGS sequence"/>
</dbReference>
<gene>
    <name evidence="1" type="ORF">A3C93_03855</name>
</gene>
<dbReference type="InterPro" id="IPR050696">
    <property type="entry name" value="FtsA/MreB"/>
</dbReference>
<dbReference type="STRING" id="1798664.A3C93_03855"/>
<reference evidence="1 2" key="1">
    <citation type="journal article" date="2016" name="Nat. Commun.">
        <title>Thousands of microbial genomes shed light on interconnected biogeochemical processes in an aquifer system.</title>
        <authorList>
            <person name="Anantharaman K."/>
            <person name="Brown C.T."/>
            <person name="Hug L.A."/>
            <person name="Sharon I."/>
            <person name="Castelle C.J."/>
            <person name="Probst A.J."/>
            <person name="Thomas B.C."/>
            <person name="Singh A."/>
            <person name="Wilkins M.J."/>
            <person name="Karaoz U."/>
            <person name="Brodie E.L."/>
            <person name="Williams K.H."/>
            <person name="Hubbard S.S."/>
            <person name="Banfield J.F."/>
        </authorList>
    </citation>
    <scope>NUCLEOTIDE SEQUENCE [LARGE SCALE GENOMIC DNA]</scope>
</reference>
<organism evidence="1 2">
    <name type="scientific">Candidatus Lloydbacteria bacterium RIFCSPHIGHO2_02_FULL_54_17</name>
    <dbReference type="NCBI Taxonomy" id="1798664"/>
    <lineage>
        <taxon>Bacteria</taxon>
        <taxon>Candidatus Lloydiibacteriota</taxon>
    </lineage>
</organism>
<dbReference type="SUPFAM" id="SSF53067">
    <property type="entry name" value="Actin-like ATPase domain"/>
    <property type="match status" value="2"/>
</dbReference>
<dbReference type="PIRSF" id="PIRSF019169">
    <property type="entry name" value="PilM"/>
    <property type="match status" value="1"/>
</dbReference>
<dbReference type="Pfam" id="PF11104">
    <property type="entry name" value="PilM_2"/>
    <property type="match status" value="1"/>
</dbReference>
<dbReference type="PANTHER" id="PTHR32432">
    <property type="entry name" value="CELL DIVISION PROTEIN FTSA-RELATED"/>
    <property type="match status" value="1"/>
</dbReference>
<dbReference type="Gene3D" id="3.30.1490.300">
    <property type="match status" value="1"/>
</dbReference>
<accession>A0A1G2DJM3</accession>
<dbReference type="InterPro" id="IPR005883">
    <property type="entry name" value="PilM"/>
</dbReference>
<comment type="caution">
    <text evidence="1">The sequence shown here is derived from an EMBL/GenBank/DDBJ whole genome shotgun (WGS) entry which is preliminary data.</text>
</comment>
<dbReference type="InterPro" id="IPR043129">
    <property type="entry name" value="ATPase_NBD"/>
</dbReference>
<dbReference type="PANTHER" id="PTHR32432:SF3">
    <property type="entry name" value="ETHANOLAMINE UTILIZATION PROTEIN EUTJ"/>
    <property type="match status" value="1"/>
</dbReference>
<dbReference type="Gene3D" id="3.30.420.40">
    <property type="match status" value="2"/>
</dbReference>
<dbReference type="AlphaFoldDB" id="A0A1G2DJM3"/>
<protein>
    <recommendedName>
        <fullName evidence="3">SHS2 domain-containing protein</fullName>
    </recommendedName>
</protein>
<name>A0A1G2DJM3_9BACT</name>
<evidence type="ECO:0000313" key="2">
    <source>
        <dbReference type="Proteomes" id="UP000178636"/>
    </source>
</evidence>
<sequence>MSAVGLDVSADAVRFIELEPGKGGLVVSRYATRNIPEGVITGGHVGDKKKLKEAIALLAREHKLSFANISLPEEQGYLANMRIPRVSPKELHDAIEIRLEEHIPIPAADAVFDYTVVDDPATRRSGMIDVVVSALPKAIVLDYLEIFHDTGVIPKAFEFESGAMARAVVPKGDKGTFLVADVGKMMTDVFVVAGGVVQFSASLDIGGHYLTQAIERALHVSCEEAEMLKVKHGLVGEEKDKAVRAAILPTMLDLRARLLRHYSYWQTHHGEKAGGNIECVYITGGGANLRGIEEYLAIGLDVRVVTANPWVNVNSFENYVPELKLREAYGYTAAIGLALRNTAAFT</sequence>
<evidence type="ECO:0000313" key="1">
    <source>
        <dbReference type="EMBL" id="OGZ13008.1"/>
    </source>
</evidence>
<dbReference type="NCBIfam" id="TIGR01175">
    <property type="entry name" value="pilM"/>
    <property type="match status" value="1"/>
</dbReference>
<evidence type="ECO:0008006" key="3">
    <source>
        <dbReference type="Google" id="ProtNLM"/>
    </source>
</evidence>
<proteinExistence type="predicted"/>
<dbReference type="CDD" id="cd24049">
    <property type="entry name" value="ASKHA_NBD_PilM"/>
    <property type="match status" value="1"/>
</dbReference>